<proteinExistence type="predicted"/>
<dbReference type="Proteomes" id="UP001430953">
    <property type="component" value="Unassembled WGS sequence"/>
</dbReference>
<protein>
    <submittedName>
        <fullName evidence="1">Uncharacterized protein</fullName>
    </submittedName>
</protein>
<organism evidence="1 2">
    <name type="scientific">Cardiocondyla obscurior</name>
    <dbReference type="NCBI Taxonomy" id="286306"/>
    <lineage>
        <taxon>Eukaryota</taxon>
        <taxon>Metazoa</taxon>
        <taxon>Ecdysozoa</taxon>
        <taxon>Arthropoda</taxon>
        <taxon>Hexapoda</taxon>
        <taxon>Insecta</taxon>
        <taxon>Pterygota</taxon>
        <taxon>Neoptera</taxon>
        <taxon>Endopterygota</taxon>
        <taxon>Hymenoptera</taxon>
        <taxon>Apocrita</taxon>
        <taxon>Aculeata</taxon>
        <taxon>Formicoidea</taxon>
        <taxon>Formicidae</taxon>
        <taxon>Myrmicinae</taxon>
        <taxon>Cardiocondyla</taxon>
    </lineage>
</organism>
<name>A0AAW2FJW8_9HYME</name>
<dbReference type="EMBL" id="JADYXP020000010">
    <property type="protein sequence ID" value="KAL0116229.1"/>
    <property type="molecule type" value="Genomic_DNA"/>
</dbReference>
<accession>A0AAW2FJW8</accession>
<keyword evidence="2" id="KW-1185">Reference proteome</keyword>
<dbReference type="AlphaFoldDB" id="A0AAW2FJW8"/>
<evidence type="ECO:0000313" key="2">
    <source>
        <dbReference type="Proteomes" id="UP001430953"/>
    </source>
</evidence>
<sequence length="142" mass="15981">MRKGMPRKPAPSKYHTGDSLAPVISRITRMYLQGEISRRAIIGDRNQREFPECLDLISANKSKLNRVASLIKTLSNTLIVSPRIFTDLPNTFYNNLIIQASARFTYFLYLRGGLDNKGNKIPAWLMLCVAISCNSHCGAFSE</sequence>
<evidence type="ECO:0000313" key="1">
    <source>
        <dbReference type="EMBL" id="KAL0116229.1"/>
    </source>
</evidence>
<comment type="caution">
    <text evidence="1">The sequence shown here is derived from an EMBL/GenBank/DDBJ whole genome shotgun (WGS) entry which is preliminary data.</text>
</comment>
<reference evidence="1 2" key="1">
    <citation type="submission" date="2023-03" db="EMBL/GenBank/DDBJ databases">
        <title>High recombination rates correlate with genetic variation in Cardiocondyla obscurior ants.</title>
        <authorList>
            <person name="Errbii M."/>
        </authorList>
    </citation>
    <scope>NUCLEOTIDE SEQUENCE [LARGE SCALE GENOMIC DNA]</scope>
    <source>
        <strain evidence="1">Alpha-2009</strain>
        <tissue evidence="1">Whole body</tissue>
    </source>
</reference>
<gene>
    <name evidence="1" type="ORF">PUN28_011219</name>
</gene>